<gene>
    <name evidence="2" type="ORF">GALMADRAFT_145998</name>
</gene>
<dbReference type="Proteomes" id="UP000027222">
    <property type="component" value="Unassembled WGS sequence"/>
</dbReference>
<proteinExistence type="predicted"/>
<keyword evidence="3" id="KW-1185">Reference proteome</keyword>
<protein>
    <submittedName>
        <fullName evidence="2">Uncharacterized protein</fullName>
    </submittedName>
</protein>
<dbReference type="EMBL" id="KL142405">
    <property type="protein sequence ID" value="KDR68977.1"/>
    <property type="molecule type" value="Genomic_DNA"/>
</dbReference>
<reference evidence="3" key="1">
    <citation type="journal article" date="2014" name="Proc. Natl. Acad. Sci. U.S.A.">
        <title>Extensive sampling of basidiomycete genomes demonstrates inadequacy of the white-rot/brown-rot paradigm for wood decay fungi.</title>
        <authorList>
            <person name="Riley R."/>
            <person name="Salamov A.A."/>
            <person name="Brown D.W."/>
            <person name="Nagy L.G."/>
            <person name="Floudas D."/>
            <person name="Held B.W."/>
            <person name="Levasseur A."/>
            <person name="Lombard V."/>
            <person name="Morin E."/>
            <person name="Otillar R."/>
            <person name="Lindquist E.A."/>
            <person name="Sun H."/>
            <person name="LaButti K.M."/>
            <person name="Schmutz J."/>
            <person name="Jabbour D."/>
            <person name="Luo H."/>
            <person name="Baker S.E."/>
            <person name="Pisabarro A.G."/>
            <person name="Walton J.D."/>
            <person name="Blanchette R.A."/>
            <person name="Henrissat B."/>
            <person name="Martin F."/>
            <person name="Cullen D."/>
            <person name="Hibbett D.S."/>
            <person name="Grigoriev I.V."/>
        </authorList>
    </citation>
    <scope>NUCLEOTIDE SEQUENCE [LARGE SCALE GENOMIC DNA]</scope>
    <source>
        <strain evidence="3">CBS 339.88</strain>
    </source>
</reference>
<dbReference type="HOGENOM" id="CLU_1740643_0_0_1"/>
<sequence>MAHIIPASSSIFMFSTILSNLPVSPPEPLHSSYPHPSLEPSCFLSTQPAPRPPALSLHDASNTTCSNDLKVEHRATSTAYTPSTLPSQHHSTPPTPTTPLTPVKANSNLKNLQSMSMSMLLSNLFPADAGGLGGVEDKWTSVGIPIPSSW</sequence>
<name>A0A067SG72_GALM3</name>
<dbReference type="AlphaFoldDB" id="A0A067SG72"/>
<feature type="compositionally biased region" description="Low complexity" evidence="1">
    <location>
        <begin position="81"/>
        <end position="92"/>
    </location>
</feature>
<evidence type="ECO:0000313" key="2">
    <source>
        <dbReference type="EMBL" id="KDR68977.1"/>
    </source>
</evidence>
<evidence type="ECO:0000256" key="1">
    <source>
        <dbReference type="SAM" id="MobiDB-lite"/>
    </source>
</evidence>
<organism evidence="2 3">
    <name type="scientific">Galerina marginata (strain CBS 339.88)</name>
    <dbReference type="NCBI Taxonomy" id="685588"/>
    <lineage>
        <taxon>Eukaryota</taxon>
        <taxon>Fungi</taxon>
        <taxon>Dikarya</taxon>
        <taxon>Basidiomycota</taxon>
        <taxon>Agaricomycotina</taxon>
        <taxon>Agaricomycetes</taxon>
        <taxon>Agaricomycetidae</taxon>
        <taxon>Agaricales</taxon>
        <taxon>Agaricineae</taxon>
        <taxon>Strophariaceae</taxon>
        <taxon>Galerina</taxon>
    </lineage>
</organism>
<feature type="region of interest" description="Disordered" evidence="1">
    <location>
        <begin position="79"/>
        <end position="101"/>
    </location>
</feature>
<evidence type="ECO:0000313" key="3">
    <source>
        <dbReference type="Proteomes" id="UP000027222"/>
    </source>
</evidence>
<accession>A0A067SG72</accession>